<feature type="domain" description="Peptidase M16C associated" evidence="22">
    <location>
        <begin position="497"/>
        <end position="744"/>
    </location>
</feature>
<keyword evidence="12 20" id="KW-0862">Zinc</keyword>
<feature type="transmembrane region" description="Helical" evidence="21">
    <location>
        <begin position="1331"/>
        <end position="1351"/>
    </location>
</feature>
<comment type="subcellular location">
    <subcellularLocation>
        <location evidence="2">Membrane</location>
        <topology evidence="2">Multi-pass membrane protein</topology>
    </subcellularLocation>
    <subcellularLocation>
        <location evidence="4">Mitochondrion intermembrane space</location>
    </subcellularLocation>
    <subcellularLocation>
        <location evidence="3">Mitochondrion matrix</location>
    </subcellularLocation>
</comment>
<evidence type="ECO:0000256" key="12">
    <source>
        <dbReference type="ARBA" id="ARBA00022833"/>
    </source>
</evidence>
<keyword evidence="17 21" id="KW-0472">Membrane</keyword>
<comment type="caution">
    <text evidence="23">The sequence shown here is derived from an EMBL/GenBank/DDBJ whole genome shotgun (WGS) entry which is preliminary data.</text>
</comment>
<feature type="transmembrane region" description="Helical" evidence="21">
    <location>
        <begin position="1292"/>
        <end position="1311"/>
    </location>
</feature>
<evidence type="ECO:0000256" key="3">
    <source>
        <dbReference type="ARBA" id="ARBA00004305"/>
    </source>
</evidence>
<dbReference type="OMA" id="NYLYYIR"/>
<keyword evidence="8" id="KW-0645">Protease</keyword>
<keyword evidence="24" id="KW-1185">Reference proteome</keyword>
<feature type="transmembrane region" description="Helical" evidence="21">
    <location>
        <begin position="1259"/>
        <end position="1280"/>
    </location>
</feature>
<reference evidence="23 24" key="3">
    <citation type="journal article" date="2015" name="Genome Announc.">
        <title>Draft Genome Sequence of the Archiascomycetous Yeast Saitoella complicata.</title>
        <authorList>
            <person name="Yamauchi K."/>
            <person name="Kondo S."/>
            <person name="Hamamoto M."/>
            <person name="Takahashi Y."/>
            <person name="Ogura Y."/>
            <person name="Hayashi T."/>
            <person name="Nishida H."/>
        </authorList>
    </citation>
    <scope>NUCLEOTIDE SEQUENCE [LARGE SCALE GENOMIC DNA]</scope>
    <source>
        <strain evidence="23 24">NRRL Y-17804</strain>
    </source>
</reference>
<keyword evidence="9 21" id="KW-0812">Transmembrane</keyword>
<dbReference type="Gene3D" id="3.30.830.10">
    <property type="entry name" value="Metalloenzyme, LuxS/M16 peptidase-like"/>
    <property type="match status" value="4"/>
</dbReference>
<evidence type="ECO:0000256" key="16">
    <source>
        <dbReference type="ARBA" id="ARBA00023128"/>
    </source>
</evidence>
<dbReference type="InterPro" id="IPR004254">
    <property type="entry name" value="AdipoR/HlyIII-related"/>
</dbReference>
<name>A0A0E9NLT0_SAICN</name>
<dbReference type="InterPro" id="IPR013578">
    <property type="entry name" value="Peptidase_M16C_assoc"/>
</dbReference>
<dbReference type="MEROPS" id="M16.A19"/>
<dbReference type="GO" id="GO:0016020">
    <property type="term" value="C:membrane"/>
    <property type="evidence" value="ECO:0007669"/>
    <property type="project" value="UniProtKB-SubCell"/>
</dbReference>
<evidence type="ECO:0000256" key="13">
    <source>
        <dbReference type="ARBA" id="ARBA00022946"/>
    </source>
</evidence>
<comment type="cofactor">
    <cofactor evidence="1">
        <name>Zn(2+)</name>
        <dbReference type="ChEBI" id="CHEBI:29105"/>
    </cofactor>
</comment>
<evidence type="ECO:0000256" key="7">
    <source>
        <dbReference type="ARBA" id="ARBA00020167"/>
    </source>
</evidence>
<comment type="similarity">
    <text evidence="5">Belongs to the peptidase M16 family. PreP subfamily.</text>
</comment>
<dbReference type="EMBL" id="BACD03000035">
    <property type="protein sequence ID" value="GAO50636.1"/>
    <property type="molecule type" value="Genomic_DNA"/>
</dbReference>
<evidence type="ECO:0000256" key="14">
    <source>
        <dbReference type="ARBA" id="ARBA00022989"/>
    </source>
</evidence>
<dbReference type="FunFam" id="3.30.830.10:FF:000011">
    <property type="entry name" value="Presequence protease, mitochondrial"/>
    <property type="match status" value="1"/>
</dbReference>
<protein>
    <recommendedName>
        <fullName evidence="7">Presequence protease, mitochondrial</fullName>
    </recommendedName>
    <alternativeName>
        <fullName evidence="18">Pitrilysin metalloproteinase</fullName>
    </alternativeName>
</protein>
<dbReference type="STRING" id="698492.A0A0E9NLT0"/>
<evidence type="ECO:0000256" key="9">
    <source>
        <dbReference type="ARBA" id="ARBA00022692"/>
    </source>
</evidence>
<dbReference type="PANTHER" id="PTHR43016:SF13">
    <property type="entry name" value="PRESEQUENCE PROTEASE, MITOCHONDRIAL"/>
    <property type="match status" value="1"/>
</dbReference>
<evidence type="ECO:0000256" key="5">
    <source>
        <dbReference type="ARBA" id="ARBA00007575"/>
    </source>
</evidence>
<sequence length="1499" mass="168027">MLSSIARPSQLRIAPALRRSPLLGRMYSIVVDAGKYQPGQKLSGFTVARSQVVPELELTATQLIHDRTGAEHLHISRDDQNNVFAVGFETPPTDSTGVPHILEHTTLCGSEKYPVRDPFFQMLPRSLQNFMNAFTAADYTFYPFATTNKVDYENLRDVYMDATFFPKLRKLDFLQEGWRLEHEDPKDTSTPITFKGVVYNEMKGQMSDASYLFYVRYQQHMFPGTCYSHDSGGNPMNITDLTYEQLKAFHKKHYHPSNAKFFTYGNFPLEDHAEKINAKLEPFVKDAPEKSLKDIVGFDSPKAVTLPCPVDPLADPTRQLKTSLSYLANEASDVFTTFSLRVLSNLLLDGHSSPLYQALIDTNVGSEWSPNTGYDPSAKTTVFSIGLQGVKEGGVIGFQETVERVLKEVVAKGFEQKRVDAVLHQMELSLKHKTATFGMSVLQSMTSGFFNGVDPMDMLEWNKTVDRFKEELAKGRYLEGLVEKYLLGNQRRLAFTMEPSKTFTEDLAKEEVERLKGKVDKLTEEDKKRIQEEGLALLKNQEEKGDPSCLPTLHVSDIAKEGPKTPLEYASVENVPVQIRAASTNGLTYFRAVSSLNDLPDELKLYLPLFADCLSNLGTKTRTMAELDDEIMLRTGGLRASTMVSTGHSDLNQVEEGLALSGYSLDGNVQRMFELFRQLLLETNFDNVDKLKSLIRGNASGIVNSIADSGHAFARTYAASMISPSARSSEIFGGMTQMKLISQLATIEDLSEVIAKLKAIAQIAFSRSSMRVALTCGQESLDTNEQLLGEFLRGFPQHPALRNAAEVTPHGLPSKAYFPLPYSVTYSGVAVKGVPYTHPDGAPLQILSSLLTHRHLHREIREKGGAYGGGATYNGLGGIFSYYSYRDPNAERTLKTFTESGEWARDHEWSERDLEEAKLSVFQKIDAPISVSQEGMASFLEGVNDQQRQLRRERLLAVDIPSIRDVAERYLVNAFKSGQSSTAVLGEKKEFATKENGWELFNWGAEAAEKVQHQAEEPAAVVIELGCQQVRISSVNMAEEVTATPPPRGENLRYRFRRTSSSDLEELILAKFEAALSELDRRLTDLEAKGFSKMDETLGAAYQHYEALKAVKDHYSQRGREMKDEGWKRAEAFVQEIEQRYENAWHAGTSFPAKVSSGLKLMEEKLSDMESASASRFDAAVEKIKEFDNTIQETADRAAEKVDEWAKAVKEGASRLLTYEELPMEWRNNEHILRGYRFYDTKIGCLKSIVGIHNETGSIWTHLIGFIIFASIGLYFYPMSPAFELSTTSDKVVFGVFFVAAAKCLLCSVIWHTFAHHAHVVSMQRAACMDYVGISVLIVASILTVEYHGFYCQPWAQAVYMSFTSALGVVGVIVPWFEFFDKAESRPLRIMFFMSIAASGVLPVVHLSFTRSALATLSFFSPVMKSLLGYLVGVAVYANRWPEKWWPGCFDLVGGSHQIWHLAIIWGIWYHYKATEAFLGNAKEFACSNQRKKQIEEIS</sequence>
<accession>A0A0E9NLT0</accession>
<dbReference type="GO" id="GO:0005759">
    <property type="term" value="C:mitochondrial matrix"/>
    <property type="evidence" value="ECO:0007669"/>
    <property type="project" value="UniProtKB-SubCell"/>
</dbReference>
<dbReference type="Proteomes" id="UP000033140">
    <property type="component" value="Unassembled WGS sequence"/>
</dbReference>
<proteinExistence type="inferred from homology"/>
<comment type="subunit">
    <text evidence="6">Monomer and homodimer; homodimerization is induced by binding of the substrate.</text>
</comment>
<feature type="binding site" evidence="20">
    <location>
        <position position="1461"/>
    </location>
    <ligand>
        <name>Zn(2+)</name>
        <dbReference type="ChEBI" id="CHEBI:29105"/>
    </ligand>
</feature>
<evidence type="ECO:0000256" key="21">
    <source>
        <dbReference type="SAM" id="Phobius"/>
    </source>
</evidence>
<keyword evidence="11" id="KW-0378">Hydrolase</keyword>
<feature type="transmembrane region" description="Helical" evidence="21">
    <location>
        <begin position="1416"/>
        <end position="1438"/>
    </location>
</feature>
<evidence type="ECO:0000256" key="19">
    <source>
        <dbReference type="ARBA" id="ARBA00045897"/>
    </source>
</evidence>
<feature type="binding site" evidence="20">
    <location>
        <position position="1457"/>
    </location>
    <ligand>
        <name>Zn(2+)</name>
        <dbReference type="ChEBI" id="CHEBI:29105"/>
    </ligand>
</feature>
<evidence type="ECO:0000259" key="22">
    <source>
        <dbReference type="SMART" id="SM01264"/>
    </source>
</evidence>
<evidence type="ECO:0000256" key="10">
    <source>
        <dbReference type="ARBA" id="ARBA00022723"/>
    </source>
</evidence>
<evidence type="ECO:0000256" key="11">
    <source>
        <dbReference type="ARBA" id="ARBA00022801"/>
    </source>
</evidence>
<dbReference type="Pfam" id="PF03006">
    <property type="entry name" value="HlyIII"/>
    <property type="match status" value="1"/>
</dbReference>
<evidence type="ECO:0000256" key="8">
    <source>
        <dbReference type="ARBA" id="ARBA00022670"/>
    </source>
</evidence>
<keyword evidence="15" id="KW-0482">Metalloprotease</keyword>
<dbReference type="Pfam" id="PF22516">
    <property type="entry name" value="PreP_C"/>
    <property type="match status" value="1"/>
</dbReference>
<dbReference type="GO" id="GO:0016485">
    <property type="term" value="P:protein processing"/>
    <property type="evidence" value="ECO:0007669"/>
    <property type="project" value="TreeGrafter"/>
</dbReference>
<evidence type="ECO:0000256" key="20">
    <source>
        <dbReference type="PIRSR" id="PIRSR604254-1"/>
    </source>
</evidence>
<evidence type="ECO:0000256" key="6">
    <source>
        <dbReference type="ARBA" id="ARBA00011853"/>
    </source>
</evidence>
<dbReference type="SUPFAM" id="SSF63411">
    <property type="entry name" value="LuxS/MPP-like metallohydrolase"/>
    <property type="match status" value="4"/>
</dbReference>
<evidence type="ECO:0000256" key="18">
    <source>
        <dbReference type="ARBA" id="ARBA00034552"/>
    </source>
</evidence>
<keyword evidence="13" id="KW-0809">Transit peptide</keyword>
<dbReference type="SMART" id="SM01264">
    <property type="entry name" value="M16C_associated"/>
    <property type="match status" value="1"/>
</dbReference>
<keyword evidence="14 21" id="KW-1133">Transmembrane helix</keyword>
<dbReference type="GO" id="GO:0004222">
    <property type="term" value="F:metalloendopeptidase activity"/>
    <property type="evidence" value="ECO:0007669"/>
    <property type="project" value="TreeGrafter"/>
</dbReference>
<organism evidence="23 24">
    <name type="scientific">Saitoella complicata (strain BCRC 22490 / CBS 7301 / JCM 7358 / NBRC 10748 / NRRL Y-17804)</name>
    <dbReference type="NCBI Taxonomy" id="698492"/>
    <lineage>
        <taxon>Eukaryota</taxon>
        <taxon>Fungi</taxon>
        <taxon>Dikarya</taxon>
        <taxon>Ascomycota</taxon>
        <taxon>Taphrinomycotina</taxon>
        <taxon>Taphrinomycotina incertae sedis</taxon>
        <taxon>Saitoella</taxon>
    </lineage>
</organism>
<feature type="transmembrane region" description="Helical" evidence="21">
    <location>
        <begin position="1358"/>
        <end position="1377"/>
    </location>
</feature>
<evidence type="ECO:0000256" key="17">
    <source>
        <dbReference type="ARBA" id="ARBA00023136"/>
    </source>
</evidence>
<feature type="transmembrane region" description="Helical" evidence="21">
    <location>
        <begin position="1389"/>
        <end position="1409"/>
    </location>
</feature>
<evidence type="ECO:0000256" key="2">
    <source>
        <dbReference type="ARBA" id="ARBA00004141"/>
    </source>
</evidence>
<evidence type="ECO:0000256" key="4">
    <source>
        <dbReference type="ARBA" id="ARBA00004569"/>
    </source>
</evidence>
<dbReference type="InterPro" id="IPR055130">
    <property type="entry name" value="PreP_C"/>
</dbReference>
<dbReference type="GO" id="GO:0005758">
    <property type="term" value="C:mitochondrial intermembrane space"/>
    <property type="evidence" value="ECO:0007669"/>
    <property type="project" value="UniProtKB-SubCell"/>
</dbReference>
<dbReference type="InterPro" id="IPR007863">
    <property type="entry name" value="Peptidase_M16_C"/>
</dbReference>
<gene>
    <name evidence="23" type="ORF">G7K_4759-t1</name>
</gene>
<dbReference type="GO" id="GO:0046872">
    <property type="term" value="F:metal ion binding"/>
    <property type="evidence" value="ECO:0007669"/>
    <property type="project" value="UniProtKB-KW"/>
</dbReference>
<dbReference type="InterPro" id="IPR011249">
    <property type="entry name" value="Metalloenz_LuxS/M16"/>
</dbReference>
<evidence type="ECO:0000256" key="15">
    <source>
        <dbReference type="ARBA" id="ARBA00023049"/>
    </source>
</evidence>
<keyword evidence="16" id="KW-0496">Mitochondrion</keyword>
<comment type="function">
    <text evidence="19">Degrades mitochondrial transit peptides after their cleavage in the intermembrane space or in the matrix, and presequence peptides; clearance of these peptides is required to keep the presequence processing machinery running. Preferentially cleaves the N-terminal side of paired basic amino acid residues. Also degrades other unstructured peptides. May function as an ATP-dependent peptidase as opposed to a metalloendopeptidase.</text>
</comment>
<evidence type="ECO:0000256" key="1">
    <source>
        <dbReference type="ARBA" id="ARBA00001947"/>
    </source>
</evidence>
<keyword evidence="10 20" id="KW-0479">Metal-binding</keyword>
<reference evidence="23 24" key="2">
    <citation type="journal article" date="2014" name="J. Gen. Appl. Microbiol.">
        <title>The early diverging ascomycetous budding yeast Saitoella complicata has three histone deacetylases belonging to the Clr6, Hos2, and Rpd3 lineages.</title>
        <authorList>
            <person name="Nishida H."/>
            <person name="Matsumoto T."/>
            <person name="Kondo S."/>
            <person name="Hamamoto M."/>
            <person name="Yoshikawa H."/>
        </authorList>
    </citation>
    <scope>NUCLEOTIDE SEQUENCE [LARGE SCALE GENOMIC DNA]</scope>
    <source>
        <strain evidence="23 24">NRRL Y-17804</strain>
    </source>
</reference>
<dbReference type="FunFam" id="3.30.830.10:FF:000009">
    <property type="entry name" value="Presequence protease, mitochondrial"/>
    <property type="match status" value="1"/>
</dbReference>
<dbReference type="FunFam" id="3.30.830.10:FF:000013">
    <property type="entry name" value="Mitochondrial presequence protease"/>
    <property type="match status" value="1"/>
</dbReference>
<reference evidence="23 24" key="1">
    <citation type="journal article" date="2011" name="J. Gen. Appl. Microbiol.">
        <title>Draft genome sequencing of the enigmatic yeast Saitoella complicata.</title>
        <authorList>
            <person name="Nishida H."/>
            <person name="Hamamoto M."/>
            <person name="Sugiyama J."/>
        </authorList>
    </citation>
    <scope>NUCLEOTIDE SEQUENCE [LARGE SCALE GENOMIC DNA]</scope>
    <source>
        <strain evidence="23 24">NRRL Y-17804</strain>
    </source>
</reference>
<evidence type="ECO:0000313" key="24">
    <source>
        <dbReference type="Proteomes" id="UP000033140"/>
    </source>
</evidence>
<feature type="binding site" evidence="20">
    <location>
        <position position="1312"/>
    </location>
    <ligand>
        <name>Zn(2+)</name>
        <dbReference type="ChEBI" id="CHEBI:29105"/>
    </ligand>
</feature>
<dbReference type="Pfam" id="PF05193">
    <property type="entry name" value="Peptidase_M16_C"/>
    <property type="match status" value="1"/>
</dbReference>
<dbReference type="Pfam" id="PF08367">
    <property type="entry name" value="M16C_assoc"/>
    <property type="match status" value="1"/>
</dbReference>
<evidence type="ECO:0000313" key="23">
    <source>
        <dbReference type="EMBL" id="GAO50636.1"/>
    </source>
</evidence>
<dbReference type="PANTHER" id="PTHR43016">
    <property type="entry name" value="PRESEQUENCE PROTEASE"/>
    <property type="match status" value="1"/>
</dbReference>